<accession>A0A101FHM5</accession>
<dbReference type="GO" id="GO:0050667">
    <property type="term" value="P:homocysteine metabolic process"/>
    <property type="evidence" value="ECO:0007669"/>
    <property type="project" value="TreeGrafter"/>
</dbReference>
<evidence type="ECO:0000313" key="6">
    <source>
        <dbReference type="EMBL" id="KUK37127.1"/>
    </source>
</evidence>
<dbReference type="SUPFAM" id="SSF52242">
    <property type="entry name" value="Cobalamin (vitamin B12)-binding domain"/>
    <property type="match status" value="1"/>
</dbReference>
<dbReference type="CDD" id="cd02070">
    <property type="entry name" value="corrinoid_protein_B12-BD"/>
    <property type="match status" value="1"/>
</dbReference>
<dbReference type="InterPro" id="IPR050554">
    <property type="entry name" value="Met_Synthase/Corrinoid"/>
</dbReference>
<dbReference type="EMBL" id="LGFO01000009">
    <property type="protein sequence ID" value="KUK37127.1"/>
    <property type="molecule type" value="Genomic_DNA"/>
</dbReference>
<sequence>MSWEEVIKEAQEAIANCDEDKAVAVARQAIDAGLDLVGVLNEGFSAGIRKVGDMFGRGEIFLPELILSAEVMKKVTGVLEEAIAGGAAQDKKATILIATVEGDVHDIGKGIVISLLKTQGFEVIDLGRDVPVDRIIEEAIKVDADIIGTSALLTTTLAEQKKLEDELRARGLRERFKTIVGGAPCTQRWADKIGADAYGEDASDAVKKCLELIQK</sequence>
<dbReference type="SMART" id="SM01018">
    <property type="entry name" value="B12-binding_2"/>
    <property type="match status" value="1"/>
</dbReference>
<evidence type="ECO:0000256" key="2">
    <source>
        <dbReference type="ARBA" id="ARBA00022723"/>
    </source>
</evidence>
<dbReference type="NCBIfam" id="TIGR02370">
    <property type="entry name" value="pyl_corrinoid"/>
    <property type="match status" value="1"/>
</dbReference>
<dbReference type="GO" id="GO:0046653">
    <property type="term" value="P:tetrahydrofolate metabolic process"/>
    <property type="evidence" value="ECO:0007669"/>
    <property type="project" value="TreeGrafter"/>
</dbReference>
<name>A0A101FHM5_9THEO</name>
<keyword evidence="2" id="KW-0479">Metal-binding</keyword>
<comment type="caution">
    <text evidence="6">The sequence shown here is derived from an EMBL/GenBank/DDBJ whole genome shotgun (WGS) entry which is preliminary data.</text>
</comment>
<dbReference type="GO" id="GO:0005829">
    <property type="term" value="C:cytosol"/>
    <property type="evidence" value="ECO:0007669"/>
    <property type="project" value="TreeGrafter"/>
</dbReference>
<dbReference type="FunFam" id="3.40.50.280:FF:000003">
    <property type="entry name" value="Dimethylamine methyltransferase corrinoid protein"/>
    <property type="match status" value="1"/>
</dbReference>
<evidence type="ECO:0000259" key="5">
    <source>
        <dbReference type="PROSITE" id="PS51337"/>
    </source>
</evidence>
<feature type="domain" description="B12-binding N-terminal" evidence="5">
    <location>
        <begin position="1"/>
        <end position="91"/>
    </location>
</feature>
<dbReference type="GO" id="GO:0008705">
    <property type="term" value="F:methionine synthase activity"/>
    <property type="evidence" value="ECO:0007669"/>
    <property type="project" value="TreeGrafter"/>
</dbReference>
<dbReference type="PANTHER" id="PTHR45833">
    <property type="entry name" value="METHIONINE SYNTHASE"/>
    <property type="match status" value="1"/>
</dbReference>
<dbReference type="InterPro" id="IPR006158">
    <property type="entry name" value="Cobalamin-bd"/>
</dbReference>
<reference evidence="7" key="1">
    <citation type="journal article" date="2015" name="MBio">
        <title>Genome-Resolved Metagenomic Analysis Reveals Roles for Candidate Phyla and Other Microbial Community Members in Biogeochemical Transformations in Oil Reservoirs.</title>
        <authorList>
            <person name="Hu P."/>
            <person name="Tom L."/>
            <person name="Singh A."/>
            <person name="Thomas B.C."/>
            <person name="Baker B.J."/>
            <person name="Piceno Y.M."/>
            <person name="Andersen G.L."/>
            <person name="Banfield J.F."/>
        </authorList>
    </citation>
    <scope>NUCLEOTIDE SEQUENCE [LARGE SCALE GENOMIC DNA]</scope>
</reference>
<dbReference type="InterPro" id="IPR036594">
    <property type="entry name" value="Meth_synthase_dom"/>
</dbReference>
<dbReference type="PROSITE" id="PS51332">
    <property type="entry name" value="B12_BINDING"/>
    <property type="match status" value="1"/>
</dbReference>
<dbReference type="SUPFAM" id="SSF47644">
    <property type="entry name" value="Methionine synthase domain"/>
    <property type="match status" value="1"/>
</dbReference>
<dbReference type="InterPro" id="IPR012741">
    <property type="entry name" value="Corrinoid_p"/>
</dbReference>
<dbReference type="Pfam" id="PF02607">
    <property type="entry name" value="B12-binding_2"/>
    <property type="match status" value="1"/>
</dbReference>
<dbReference type="Gene3D" id="1.10.1240.10">
    <property type="entry name" value="Methionine synthase domain"/>
    <property type="match status" value="1"/>
</dbReference>
<keyword evidence="3" id="KW-0170">Cobalt</keyword>
<evidence type="ECO:0000256" key="3">
    <source>
        <dbReference type="ARBA" id="ARBA00023285"/>
    </source>
</evidence>
<feature type="domain" description="B12-binding" evidence="4">
    <location>
        <begin position="92"/>
        <end position="215"/>
    </location>
</feature>
<organism evidence="6 7">
    <name type="scientific">Thermacetogenium phaeum</name>
    <dbReference type="NCBI Taxonomy" id="85874"/>
    <lineage>
        <taxon>Bacteria</taxon>
        <taxon>Bacillati</taxon>
        <taxon>Bacillota</taxon>
        <taxon>Clostridia</taxon>
        <taxon>Thermoanaerobacterales</taxon>
        <taxon>Thermoanaerobacteraceae</taxon>
        <taxon>Thermacetogenium</taxon>
    </lineage>
</organism>
<dbReference type="AlphaFoldDB" id="A0A101FHM5"/>
<proteinExistence type="inferred from homology"/>
<dbReference type="OMA" id="SAGWEII"/>
<evidence type="ECO:0000256" key="1">
    <source>
        <dbReference type="ARBA" id="ARBA00010854"/>
    </source>
</evidence>
<evidence type="ECO:0000313" key="7">
    <source>
        <dbReference type="Proteomes" id="UP000053326"/>
    </source>
</evidence>
<dbReference type="Proteomes" id="UP000053326">
    <property type="component" value="Unassembled WGS sequence"/>
</dbReference>
<dbReference type="Gene3D" id="3.40.50.280">
    <property type="entry name" value="Cobalamin-binding domain"/>
    <property type="match status" value="1"/>
</dbReference>
<dbReference type="PATRIC" id="fig|85874.4.peg.1072"/>
<dbReference type="InterPro" id="IPR003759">
    <property type="entry name" value="Cbl-bd_cap"/>
</dbReference>
<gene>
    <name evidence="6" type="ORF">XD66_0160</name>
</gene>
<dbReference type="GO" id="GO:0050897">
    <property type="term" value="F:cobalt ion binding"/>
    <property type="evidence" value="ECO:0007669"/>
    <property type="project" value="InterPro"/>
</dbReference>
<dbReference type="GO" id="GO:0031419">
    <property type="term" value="F:cobalamin binding"/>
    <property type="evidence" value="ECO:0007669"/>
    <property type="project" value="InterPro"/>
</dbReference>
<protein>
    <submittedName>
        <fullName evidence="6">Trimethylamine corrinoid protein MttC</fullName>
    </submittedName>
</protein>
<evidence type="ECO:0000259" key="4">
    <source>
        <dbReference type="PROSITE" id="PS51332"/>
    </source>
</evidence>
<comment type="similarity">
    <text evidence="1">Belongs to the methylamine corrinoid protein family.</text>
</comment>
<dbReference type="PROSITE" id="PS51337">
    <property type="entry name" value="B12_BINDING_NTER"/>
    <property type="match status" value="1"/>
</dbReference>
<dbReference type="PANTHER" id="PTHR45833:SF1">
    <property type="entry name" value="METHIONINE SYNTHASE"/>
    <property type="match status" value="1"/>
</dbReference>
<dbReference type="Pfam" id="PF02310">
    <property type="entry name" value="B12-binding"/>
    <property type="match status" value="1"/>
</dbReference>
<dbReference type="InterPro" id="IPR036724">
    <property type="entry name" value="Cobalamin-bd_sf"/>
</dbReference>
<dbReference type="GO" id="GO:0015948">
    <property type="term" value="P:methanogenesis"/>
    <property type="evidence" value="ECO:0007669"/>
    <property type="project" value="InterPro"/>
</dbReference>